<dbReference type="FunCoup" id="G3ANT5">
    <property type="interactions" value="698"/>
</dbReference>
<keyword evidence="3 6" id="KW-0812">Transmembrane</keyword>
<dbReference type="KEGG" id="spaa:SPAPADRAFT_61122"/>
<feature type="transmembrane region" description="Helical" evidence="6">
    <location>
        <begin position="6"/>
        <end position="22"/>
    </location>
</feature>
<dbReference type="InterPro" id="IPR000612">
    <property type="entry name" value="PMP3"/>
</dbReference>
<sequence length="80" mass="8901">MHARDWLLVFVGFFFPPIPVIVKKGFCSADLLINILLCILGFFPGLLHAYYIIAMNPHQENYIAIGSGEQRVGDYGAISS</sequence>
<evidence type="ECO:0000256" key="4">
    <source>
        <dbReference type="ARBA" id="ARBA00022989"/>
    </source>
</evidence>
<dbReference type="RefSeq" id="XP_007375296.1">
    <property type="nucleotide sequence ID" value="XM_007375234.1"/>
</dbReference>
<keyword evidence="8" id="KW-1185">Reference proteome</keyword>
<protein>
    <recommendedName>
        <fullName evidence="9">Plasma membrane proteolipid 3</fullName>
    </recommendedName>
</protein>
<dbReference type="OMA" id="HALWVIS"/>
<dbReference type="OrthoDB" id="2802411at2759"/>
<comment type="subcellular location">
    <subcellularLocation>
        <location evidence="1">Membrane</location>
    </subcellularLocation>
</comment>
<proteinExistence type="inferred from homology"/>
<evidence type="ECO:0000256" key="3">
    <source>
        <dbReference type="ARBA" id="ARBA00022692"/>
    </source>
</evidence>
<accession>G3ANT5</accession>
<feature type="transmembrane region" description="Helical" evidence="6">
    <location>
        <begin position="31"/>
        <end position="53"/>
    </location>
</feature>
<keyword evidence="4 6" id="KW-1133">Transmembrane helix</keyword>
<dbReference type="eggNOG" id="KOG1773">
    <property type="taxonomic scope" value="Eukaryota"/>
</dbReference>
<dbReference type="PANTHER" id="PTHR21659">
    <property type="entry name" value="HYDROPHOBIC PROTEIN RCI2 LOW TEMPERATURE AND SALT RESPONSIVE PROTEIN LTI6 -RELATED"/>
    <property type="match status" value="1"/>
</dbReference>
<dbReference type="Pfam" id="PF01679">
    <property type="entry name" value="Pmp3"/>
    <property type="match status" value="1"/>
</dbReference>
<comment type="similarity">
    <text evidence="2">Belongs to the UPF0057 (PMP3) family.</text>
</comment>
<evidence type="ECO:0000313" key="7">
    <source>
        <dbReference type="EMBL" id="EGW32020.1"/>
    </source>
</evidence>
<dbReference type="GO" id="GO:0000329">
    <property type="term" value="C:fungal-type vacuole membrane"/>
    <property type="evidence" value="ECO:0007669"/>
    <property type="project" value="EnsemblFungi"/>
</dbReference>
<evidence type="ECO:0000256" key="5">
    <source>
        <dbReference type="ARBA" id="ARBA00023136"/>
    </source>
</evidence>
<evidence type="ECO:0000256" key="6">
    <source>
        <dbReference type="SAM" id="Phobius"/>
    </source>
</evidence>
<gene>
    <name evidence="7" type="ORF">SPAPADRAFT_61122</name>
</gene>
<name>G3ANT5_SPAPN</name>
<organism evidence="8">
    <name type="scientific">Spathaspora passalidarum (strain NRRL Y-27907 / 11-Y1)</name>
    <dbReference type="NCBI Taxonomy" id="619300"/>
    <lineage>
        <taxon>Eukaryota</taxon>
        <taxon>Fungi</taxon>
        <taxon>Dikarya</taxon>
        <taxon>Ascomycota</taxon>
        <taxon>Saccharomycotina</taxon>
        <taxon>Pichiomycetes</taxon>
        <taxon>Debaryomycetaceae</taxon>
        <taxon>Spathaspora</taxon>
    </lineage>
</organism>
<dbReference type="AlphaFoldDB" id="G3ANT5"/>
<dbReference type="GeneID" id="18873726"/>
<dbReference type="Proteomes" id="UP000000709">
    <property type="component" value="Unassembled WGS sequence"/>
</dbReference>
<evidence type="ECO:0000313" key="8">
    <source>
        <dbReference type="Proteomes" id="UP000000709"/>
    </source>
</evidence>
<reference evidence="7 8" key="1">
    <citation type="journal article" date="2011" name="Proc. Natl. Acad. Sci. U.S.A.">
        <title>Comparative genomics of xylose-fermenting fungi for enhanced biofuel production.</title>
        <authorList>
            <person name="Wohlbach D.J."/>
            <person name="Kuo A."/>
            <person name="Sato T.K."/>
            <person name="Potts K.M."/>
            <person name="Salamov A.A."/>
            <person name="LaButti K.M."/>
            <person name="Sun H."/>
            <person name="Clum A."/>
            <person name="Pangilinan J.L."/>
            <person name="Lindquist E.A."/>
            <person name="Lucas S."/>
            <person name="Lapidus A."/>
            <person name="Jin M."/>
            <person name="Gunawan C."/>
            <person name="Balan V."/>
            <person name="Dale B.E."/>
            <person name="Jeffries T.W."/>
            <person name="Zinkel R."/>
            <person name="Barry K.W."/>
            <person name="Grigoriev I.V."/>
            <person name="Gasch A.P."/>
        </authorList>
    </citation>
    <scope>NUCLEOTIDE SEQUENCE [LARGE SCALE GENOMIC DNA]</scope>
    <source>
        <strain evidence="8">NRRL Y-27907 / 11-Y1</strain>
    </source>
</reference>
<dbReference type="PANTHER" id="PTHR21659:SF112">
    <property type="entry name" value="PROTEIN SNA2-RELATED"/>
    <property type="match status" value="1"/>
</dbReference>
<dbReference type="EMBL" id="GL996502">
    <property type="protein sequence ID" value="EGW32020.1"/>
    <property type="molecule type" value="Genomic_DNA"/>
</dbReference>
<evidence type="ECO:0008006" key="9">
    <source>
        <dbReference type="Google" id="ProtNLM"/>
    </source>
</evidence>
<evidence type="ECO:0000256" key="1">
    <source>
        <dbReference type="ARBA" id="ARBA00004370"/>
    </source>
</evidence>
<evidence type="ECO:0000256" key="2">
    <source>
        <dbReference type="ARBA" id="ARBA00009530"/>
    </source>
</evidence>
<keyword evidence="5 6" id="KW-0472">Membrane</keyword>
<dbReference type="InParanoid" id="G3ANT5"/>
<dbReference type="HOGENOM" id="CLU_107649_5_0_1"/>